<evidence type="ECO:0000256" key="6">
    <source>
        <dbReference type="ARBA" id="ARBA00023040"/>
    </source>
</evidence>
<evidence type="ECO:0000313" key="11">
    <source>
        <dbReference type="EMBL" id="ALS87620.1"/>
    </source>
</evidence>
<dbReference type="GO" id="GO:0005886">
    <property type="term" value="C:plasma membrane"/>
    <property type="evidence" value="ECO:0007669"/>
    <property type="project" value="TreeGrafter"/>
</dbReference>
<dbReference type="InterPro" id="IPR001499">
    <property type="entry name" value="GPCR_STE3"/>
</dbReference>
<reference evidence="11" key="1">
    <citation type="submission" date="2015-07" db="EMBL/GenBank/DDBJ databases">
        <authorList>
            <person name="Cajimat M.N.B."/>
            <person name="Milazzo M.L."/>
            <person name="Fulhorst C.F."/>
        </authorList>
    </citation>
    <scope>NUCLEOTIDE SEQUENCE</scope>
</reference>
<keyword evidence="6" id="KW-0297">G-protein coupled receptor</keyword>
<dbReference type="GO" id="GO:0000750">
    <property type="term" value="P:pheromone-dependent signal transduction involved in conjugation with cellular fusion"/>
    <property type="evidence" value="ECO:0007669"/>
    <property type="project" value="TreeGrafter"/>
</dbReference>
<feature type="transmembrane region" description="Helical" evidence="10">
    <location>
        <begin position="208"/>
        <end position="231"/>
    </location>
</feature>
<evidence type="ECO:0000256" key="3">
    <source>
        <dbReference type="ARBA" id="ARBA00022507"/>
    </source>
</evidence>
<name>A0A0U3ABX2_9BASI</name>
<evidence type="ECO:0000313" key="12">
    <source>
        <dbReference type="EMBL" id="QBH70122.1"/>
    </source>
</evidence>
<evidence type="ECO:0000256" key="10">
    <source>
        <dbReference type="SAM" id="Phobius"/>
    </source>
</evidence>
<proteinExistence type="inferred from homology"/>
<dbReference type="PRINTS" id="PR00899">
    <property type="entry name" value="GPCRSTE3"/>
</dbReference>
<accession>A0A0U3ABX2</accession>
<evidence type="ECO:0000256" key="7">
    <source>
        <dbReference type="ARBA" id="ARBA00023136"/>
    </source>
</evidence>
<gene>
    <name evidence="11" type="primary">Pra2</name>
    <name evidence="12" type="synonym">pra2</name>
</gene>
<dbReference type="PANTHER" id="PTHR28097">
    <property type="entry name" value="PHEROMONE A FACTOR RECEPTOR"/>
    <property type="match status" value="1"/>
</dbReference>
<comment type="subcellular location">
    <subcellularLocation>
        <location evidence="1">Membrane</location>
        <topology evidence="1">Multi-pass membrane protein</topology>
    </subcellularLocation>
</comment>
<keyword evidence="9" id="KW-0807">Transducer</keyword>
<feature type="transmembrane region" description="Helical" evidence="10">
    <location>
        <begin position="275"/>
        <end position="293"/>
    </location>
</feature>
<evidence type="ECO:0000256" key="9">
    <source>
        <dbReference type="ARBA" id="ARBA00023224"/>
    </source>
</evidence>
<keyword evidence="4 10" id="KW-0812">Transmembrane</keyword>
<feature type="transmembrane region" description="Helical" evidence="10">
    <location>
        <begin position="164"/>
        <end position="187"/>
    </location>
</feature>
<dbReference type="EMBL" id="MK097140">
    <property type="protein sequence ID" value="QBH70122.1"/>
    <property type="molecule type" value="Genomic_DNA"/>
</dbReference>
<keyword evidence="7 10" id="KW-0472">Membrane</keyword>
<evidence type="ECO:0000256" key="8">
    <source>
        <dbReference type="ARBA" id="ARBA00023170"/>
    </source>
</evidence>
<keyword evidence="8 11" id="KW-0675">Receptor</keyword>
<keyword evidence="3" id="KW-0589">Pheromone response</keyword>
<dbReference type="EMBL" id="KT343777">
    <property type="protein sequence ID" value="ALS87620.1"/>
    <property type="molecule type" value="Genomic_DNA"/>
</dbReference>
<dbReference type="Pfam" id="PF02076">
    <property type="entry name" value="STE3"/>
    <property type="match status" value="1"/>
</dbReference>
<dbReference type="CDD" id="cd14966">
    <property type="entry name" value="7tmD_STE3"/>
    <property type="match status" value="1"/>
</dbReference>
<dbReference type="InterPro" id="IPR001546">
    <property type="entry name" value="GPCR_Pheromne_A_rcpt"/>
</dbReference>
<organism evidence="11">
    <name type="scientific">Ustilago esculenta</name>
    <dbReference type="NCBI Taxonomy" id="185366"/>
    <lineage>
        <taxon>Eukaryota</taxon>
        <taxon>Fungi</taxon>
        <taxon>Dikarya</taxon>
        <taxon>Basidiomycota</taxon>
        <taxon>Ustilaginomycotina</taxon>
        <taxon>Ustilaginomycetes</taxon>
        <taxon>Ustilaginales</taxon>
        <taxon>Ustilaginaceae</taxon>
        <taxon>Ustilago</taxon>
    </lineage>
</organism>
<sequence>MVFSAAENACYGTLCILTACLPTFSFPVHFRAGNTGVLLMIFWCFLGPFNKGVNALAFNHNLQVHWTFGCDISAVIERIWQIGLCCSSLCILQKLESIASLRQAHSSNADRRRRLCIDLSVGLGVPILQIPLFFVVQPYRLDVIENIGCSAPLYNSVPALFVYYLWRLLISVLCSVFAVLILRWFVLRRRQFTAALSSQHSGLSQKKYFRLFALAVCEATLVSVAQFYLIIDSLRLTGLLPYSNWAQVHINFDTIAYVPMIREGGTSHASVSLTIFRWLSLSPALALFFFFGLTEDAKATYQSFWQAIKKMGQAFQPRMRNRGSGKHINPENHSLDLEHFQDQNSKVSIVLHKDIVIT</sequence>
<reference evidence="12" key="2">
    <citation type="submission" date="2018-10" db="EMBL/GenBank/DDBJ databases">
        <title>The mating type loci of Ustilago esculenta is essential for mating and development.</title>
        <authorList>
            <person name="Zhang Y."/>
            <person name="Yin Y."/>
            <person name="Hu P."/>
            <person name="Yu J."/>
            <person name="Xia W."/>
            <person name="Ge Q."/>
            <person name="Cao Q."/>
            <person name="Cui H."/>
            <person name="Yu X."/>
            <person name="Ye Z."/>
        </authorList>
    </citation>
    <scope>NUCLEOTIDE SEQUENCE</scope>
</reference>
<comment type="similarity">
    <text evidence="2">Belongs to the G-protein coupled receptor 4 family.</text>
</comment>
<evidence type="ECO:0000256" key="1">
    <source>
        <dbReference type="ARBA" id="ARBA00004141"/>
    </source>
</evidence>
<feature type="transmembrane region" description="Helical" evidence="10">
    <location>
        <begin position="115"/>
        <end position="136"/>
    </location>
</feature>
<protein>
    <submittedName>
        <fullName evidence="11">Pheromone receptor 2</fullName>
    </submittedName>
    <submittedName>
        <fullName evidence="12">Pheromone receptor a2</fullName>
    </submittedName>
</protein>
<dbReference type="PANTHER" id="PTHR28097:SF1">
    <property type="entry name" value="PHEROMONE A FACTOR RECEPTOR"/>
    <property type="match status" value="1"/>
</dbReference>
<dbReference type="AlphaFoldDB" id="A0A0U3ABX2"/>
<evidence type="ECO:0000256" key="4">
    <source>
        <dbReference type="ARBA" id="ARBA00022692"/>
    </source>
</evidence>
<evidence type="ECO:0000256" key="2">
    <source>
        <dbReference type="ARBA" id="ARBA00011085"/>
    </source>
</evidence>
<dbReference type="PRINTS" id="PR00900">
    <property type="entry name" value="PHEROMONEAR"/>
</dbReference>
<evidence type="ECO:0000256" key="5">
    <source>
        <dbReference type="ARBA" id="ARBA00022989"/>
    </source>
</evidence>
<dbReference type="GO" id="GO:0004933">
    <property type="term" value="F:mating-type a-factor pheromone receptor activity"/>
    <property type="evidence" value="ECO:0007669"/>
    <property type="project" value="InterPro"/>
</dbReference>
<keyword evidence="5 10" id="KW-1133">Transmembrane helix</keyword>